<keyword evidence="5 8" id="KW-0804">Transcription</keyword>
<feature type="compositionally biased region" description="Polar residues" evidence="9">
    <location>
        <begin position="854"/>
        <end position="878"/>
    </location>
</feature>
<dbReference type="PROSITE" id="PS50863">
    <property type="entry name" value="B3"/>
    <property type="match status" value="1"/>
</dbReference>
<dbReference type="Pfam" id="PF02362">
    <property type="entry name" value="B3"/>
    <property type="match status" value="1"/>
</dbReference>
<dbReference type="EnsemblPlants" id="Pp3c1_40270V3.11">
    <property type="protein sequence ID" value="Pp3c1_40270V3.11"/>
    <property type="gene ID" value="Pp3c1_40270"/>
</dbReference>
<dbReference type="Gene3D" id="2.40.330.10">
    <property type="entry name" value="DNA-binding pseudobarrel domain"/>
    <property type="match status" value="1"/>
</dbReference>
<feature type="compositionally biased region" description="Polar residues" evidence="9">
    <location>
        <begin position="474"/>
        <end position="499"/>
    </location>
</feature>
<dbReference type="OMA" id="NHCDDYM"/>
<dbReference type="GO" id="GO:0005634">
    <property type="term" value="C:nucleus"/>
    <property type="evidence" value="ECO:0000318"/>
    <property type="project" value="GO_Central"/>
</dbReference>
<dbReference type="InterPro" id="IPR044835">
    <property type="entry name" value="ARF_plant"/>
</dbReference>
<dbReference type="GO" id="GO:0009734">
    <property type="term" value="P:auxin-activated signaling pathway"/>
    <property type="evidence" value="ECO:0007669"/>
    <property type="project" value="UniProtKB-KW"/>
</dbReference>
<feature type="domain" description="TF-B3" evidence="10">
    <location>
        <begin position="137"/>
        <end position="239"/>
    </location>
</feature>
<keyword evidence="13" id="KW-1185">Reference proteome</keyword>
<dbReference type="SUPFAM" id="SSF54277">
    <property type="entry name" value="CAD &amp; PB1 domains"/>
    <property type="match status" value="1"/>
</dbReference>
<evidence type="ECO:0000313" key="13">
    <source>
        <dbReference type="Proteomes" id="UP000006727"/>
    </source>
</evidence>
<reference evidence="12 13" key="1">
    <citation type="journal article" date="2008" name="Science">
        <title>The Physcomitrella genome reveals evolutionary insights into the conquest of land by plants.</title>
        <authorList>
            <person name="Rensing S."/>
            <person name="Lang D."/>
            <person name="Zimmer A."/>
            <person name="Terry A."/>
            <person name="Salamov A."/>
            <person name="Shapiro H."/>
            <person name="Nishiyama T."/>
            <person name="Perroud P.-F."/>
            <person name="Lindquist E."/>
            <person name="Kamisugi Y."/>
            <person name="Tanahashi T."/>
            <person name="Sakakibara K."/>
            <person name="Fujita T."/>
            <person name="Oishi K."/>
            <person name="Shin-I T."/>
            <person name="Kuroki Y."/>
            <person name="Toyoda A."/>
            <person name="Suzuki Y."/>
            <person name="Hashimoto A."/>
            <person name="Yamaguchi K."/>
            <person name="Sugano A."/>
            <person name="Kohara Y."/>
            <person name="Fujiyama A."/>
            <person name="Anterola A."/>
            <person name="Aoki S."/>
            <person name="Ashton N."/>
            <person name="Barbazuk W.B."/>
            <person name="Barker E."/>
            <person name="Bennetzen J."/>
            <person name="Bezanilla M."/>
            <person name="Blankenship R."/>
            <person name="Cho S.H."/>
            <person name="Dutcher S."/>
            <person name="Estelle M."/>
            <person name="Fawcett J.A."/>
            <person name="Gundlach H."/>
            <person name="Hanada K."/>
            <person name="Heyl A."/>
            <person name="Hicks K.A."/>
            <person name="Hugh J."/>
            <person name="Lohr M."/>
            <person name="Mayer K."/>
            <person name="Melkozernov A."/>
            <person name="Murata T."/>
            <person name="Nelson D."/>
            <person name="Pils B."/>
            <person name="Prigge M."/>
            <person name="Reiss B."/>
            <person name="Renner T."/>
            <person name="Rombauts S."/>
            <person name="Rushton P."/>
            <person name="Sanderfoot A."/>
            <person name="Schween G."/>
            <person name="Shiu S.-H."/>
            <person name="Stueber K."/>
            <person name="Theodoulou F.L."/>
            <person name="Tu H."/>
            <person name="Van de Peer Y."/>
            <person name="Verrier P.J."/>
            <person name="Waters E."/>
            <person name="Wood A."/>
            <person name="Yang L."/>
            <person name="Cove D."/>
            <person name="Cuming A."/>
            <person name="Hasebe M."/>
            <person name="Lucas S."/>
            <person name="Mishler D.B."/>
            <person name="Reski R."/>
            <person name="Grigoriev I."/>
            <person name="Quatrano R.S."/>
            <person name="Boore J.L."/>
        </authorList>
    </citation>
    <scope>NUCLEOTIDE SEQUENCE [LARGE SCALE GENOMIC DNA]</scope>
    <source>
        <strain evidence="12 13">cv. Gransden 2004</strain>
    </source>
</reference>
<dbReference type="OrthoDB" id="2016915at2759"/>
<dbReference type="Gene3D" id="2.30.30.1040">
    <property type="match status" value="1"/>
</dbReference>
<comment type="subunit">
    <text evidence="8">Homodimers and heterodimers.</text>
</comment>
<dbReference type="EnsemblPlants" id="Pp3c1_40270V3.4">
    <property type="protein sequence ID" value="Pp3c1_40270V3.4"/>
    <property type="gene ID" value="Pp3c1_40270"/>
</dbReference>
<reference evidence="12" key="3">
    <citation type="submission" date="2020-12" db="UniProtKB">
        <authorList>
            <consortium name="EnsemblPlants"/>
        </authorList>
    </citation>
    <scope>IDENTIFICATION</scope>
</reference>
<dbReference type="Gramene" id="Pp3c1_40270V3.3">
    <property type="protein sequence ID" value="Pp3c1_40270V3.3"/>
    <property type="gene ID" value="Pp3c1_40270"/>
</dbReference>
<dbReference type="EnsemblPlants" id="Pp3c1_40270V3.3">
    <property type="protein sequence ID" value="Pp3c1_40270V3.3"/>
    <property type="gene ID" value="Pp3c1_40270"/>
</dbReference>
<dbReference type="GO" id="GO:0000976">
    <property type="term" value="F:transcription cis-regulatory region binding"/>
    <property type="evidence" value="ECO:0000318"/>
    <property type="project" value="GO_Central"/>
</dbReference>
<dbReference type="EnsemblPlants" id="Pp3c1_40270V3.7">
    <property type="protein sequence ID" value="Pp3c1_40270V3.7"/>
    <property type="gene ID" value="Pp3c1_40270"/>
</dbReference>
<sequence length="887" mass="98727">MYQCSERPPNLVSGSGSKAQLMEHMERRSPTSELWHACAGPLVSLPPIGSRVVYFPQGHTEQVAASTQREAETHIPNYPSLPSRLVCLLDNVTLHADLETDEVYAQMTLIPVPPANEKEALMSPDIGIRSRQPTDYFCKTLTASDTSTHGGFSIPRRAAEKVFPPLDYSQTPPAQELKARDLHDQEWHFRHIYRGQPRRHLLTTGWSVFVSAKRLQAGDAVLFIRDDKGQLQLGIRRQNRQQTVMPSSVLSSDSMHIGVLAAANHAAATSSRFTIFYNPRQSPSEFVIPVAKYQKAICNLQVSVGMRFRMVFETEESSVRRYMGTITGMGDLDPIRWPNSHWRSLKVGWDESTAGERQRRVSLWEIEPLTTPFLLCPPPLTFRAKRPWGGRVDEEMDSMLKKASFWSGDSGSHMDALGALNLRNFGMSSWMRTPQQRVEPGLPAQQNEYYRAFAAAALQEIRCSDASKHAMSHAQPSLSTSQIEFRSQSPQSNQHTAQHIPNTAGPVLQLSSSRPESPLDVGMNMAQCSGYSESDTHMTSSAYTPGSYPLHSMLGRTHLGCENGQMTYMMRPTQSAQQSQPESIIHGGSVREPQFSSSWYPSNRDTSEHDVSARMNQLDTSPTSRVSSCFPFPQESQVNGQSGLTGLPVPTSSFVYRENGQEQDSVQSDRHLLFGVSIEQPLVGSNSVTSLQPHAFAKSKDPQSRFSGNTVLQGSYYPSGNADIPTMNGVGLDENGIFMRNASWSAMAPTSRTFTKVHKLGSVGRSIDVQKFQNYSELRVELARLFNLEGLLDDPQRSGWQLVFVDNENDTLLVGDDPWEEFVNCVRSIKILSPNEILQMSQEQLEILNSVPMQQRPTCSNSEDARTQTSPVNTSNLSMEHGHSGGR</sequence>
<dbReference type="SMART" id="SM01019">
    <property type="entry name" value="B3"/>
    <property type="match status" value="1"/>
</dbReference>
<dbReference type="Pfam" id="PF06507">
    <property type="entry name" value="ARF_AD"/>
    <property type="match status" value="1"/>
</dbReference>
<comment type="function">
    <text evidence="8">Auxin response factors (ARFs) are transcriptional factors that bind specifically to the DNA sequence 5'-TGTCTC-3' found in the auxin-responsive promoter elements (AuxREs).</text>
</comment>
<keyword evidence="6 8" id="KW-0539">Nucleus</keyword>
<reference evidence="12 13" key="2">
    <citation type="journal article" date="2018" name="Plant J.">
        <title>The Physcomitrella patens chromosome-scale assembly reveals moss genome structure and evolution.</title>
        <authorList>
            <person name="Lang D."/>
            <person name="Ullrich K.K."/>
            <person name="Murat F."/>
            <person name="Fuchs J."/>
            <person name="Jenkins J."/>
            <person name="Haas F.B."/>
            <person name="Piednoel M."/>
            <person name="Gundlach H."/>
            <person name="Van Bel M."/>
            <person name="Meyberg R."/>
            <person name="Vives C."/>
            <person name="Morata J."/>
            <person name="Symeonidi A."/>
            <person name="Hiss M."/>
            <person name="Muchero W."/>
            <person name="Kamisugi Y."/>
            <person name="Saleh O."/>
            <person name="Blanc G."/>
            <person name="Decker E.L."/>
            <person name="van Gessel N."/>
            <person name="Grimwood J."/>
            <person name="Hayes R.D."/>
            <person name="Graham S.W."/>
            <person name="Gunter L.E."/>
            <person name="McDaniel S.F."/>
            <person name="Hoernstein S.N.W."/>
            <person name="Larsson A."/>
            <person name="Li F.W."/>
            <person name="Perroud P.F."/>
            <person name="Phillips J."/>
            <person name="Ranjan P."/>
            <person name="Rokshar D.S."/>
            <person name="Rothfels C.J."/>
            <person name="Schneider L."/>
            <person name="Shu S."/>
            <person name="Stevenson D.W."/>
            <person name="Thummler F."/>
            <person name="Tillich M."/>
            <person name="Villarreal Aguilar J.C."/>
            <person name="Widiez T."/>
            <person name="Wong G.K."/>
            <person name="Wymore A."/>
            <person name="Zhang Y."/>
            <person name="Zimmer A.D."/>
            <person name="Quatrano R.S."/>
            <person name="Mayer K.F.X."/>
            <person name="Goodstein D."/>
            <person name="Casacuberta J.M."/>
            <person name="Vandepoele K."/>
            <person name="Reski R."/>
            <person name="Cuming A.C."/>
            <person name="Tuskan G.A."/>
            <person name="Maumus F."/>
            <person name="Salse J."/>
            <person name="Schmutz J."/>
            <person name="Rensing S.A."/>
        </authorList>
    </citation>
    <scope>NUCLEOTIDE SEQUENCE [LARGE SCALE GENOMIC DNA]</scope>
    <source>
        <strain evidence="12 13">cv. Gransden 2004</strain>
    </source>
</reference>
<dbReference type="Gramene" id="Pp3c1_40270V3.5">
    <property type="protein sequence ID" value="Pp3c1_40270V3.5"/>
    <property type="gene ID" value="Pp3c1_40270"/>
</dbReference>
<dbReference type="CDD" id="cd10017">
    <property type="entry name" value="B3_DNA"/>
    <property type="match status" value="1"/>
</dbReference>
<keyword evidence="7 8" id="KW-0927">Auxin signaling pathway</keyword>
<dbReference type="AlphaFoldDB" id="A0A7I4BVA5"/>
<evidence type="ECO:0000256" key="9">
    <source>
        <dbReference type="SAM" id="MobiDB-lite"/>
    </source>
</evidence>
<keyword evidence="3 8" id="KW-0805">Transcription regulation</keyword>
<dbReference type="GeneID" id="112287218"/>
<dbReference type="Gramene" id="Pp3c1_40270V3.4">
    <property type="protein sequence ID" value="Pp3c1_40270V3.4"/>
    <property type="gene ID" value="Pp3c1_40270"/>
</dbReference>
<dbReference type="InterPro" id="IPR053793">
    <property type="entry name" value="PB1-like"/>
</dbReference>
<dbReference type="Proteomes" id="UP000006727">
    <property type="component" value="Chromosome 1"/>
</dbReference>
<evidence type="ECO:0000256" key="1">
    <source>
        <dbReference type="ARBA" id="ARBA00004123"/>
    </source>
</evidence>
<accession>A0A7I4BVA5</accession>
<dbReference type="Gramene" id="Pp3c1_40270V3.11">
    <property type="protein sequence ID" value="Pp3c1_40270V3.11"/>
    <property type="gene ID" value="Pp3c1_40270"/>
</dbReference>
<dbReference type="EnsemblPlants" id="Pp3c1_40270V3.2">
    <property type="protein sequence ID" value="Pp3c1_40270V3.2"/>
    <property type="gene ID" value="Pp3c1_40270"/>
</dbReference>
<name>A0A7I4BVA5_PHYPA</name>
<comment type="subcellular location">
    <subcellularLocation>
        <location evidence="1 8">Nucleus</location>
    </subcellularLocation>
</comment>
<dbReference type="RefSeq" id="XP_024385797.1">
    <property type="nucleotide sequence ID" value="XM_024530029.2"/>
</dbReference>
<dbReference type="FunFam" id="3.10.20.90:FF:000047">
    <property type="entry name" value="Auxin response factor"/>
    <property type="match status" value="1"/>
</dbReference>
<protein>
    <recommendedName>
        <fullName evidence="8">Auxin response factor</fullName>
    </recommendedName>
</protein>
<dbReference type="EnsemblPlants" id="Pp3c1_40270V3.6">
    <property type="protein sequence ID" value="Pp3c1_40270V3.6"/>
    <property type="gene ID" value="Pp3c1_40270"/>
</dbReference>
<dbReference type="Pfam" id="PF02309">
    <property type="entry name" value="AUX_IAA"/>
    <property type="match status" value="1"/>
</dbReference>
<dbReference type="FunFam" id="2.40.330.10:FF:000001">
    <property type="entry name" value="Auxin response factor"/>
    <property type="match status" value="1"/>
</dbReference>
<evidence type="ECO:0000256" key="2">
    <source>
        <dbReference type="ARBA" id="ARBA00007853"/>
    </source>
</evidence>
<dbReference type="PANTHER" id="PTHR31384">
    <property type="entry name" value="AUXIN RESPONSE FACTOR 4-RELATED"/>
    <property type="match status" value="1"/>
</dbReference>
<evidence type="ECO:0000259" key="10">
    <source>
        <dbReference type="PROSITE" id="PS50863"/>
    </source>
</evidence>
<evidence type="ECO:0000313" key="12">
    <source>
        <dbReference type="EnsemblPlants" id="Pp3c1_40270V3.11"/>
    </source>
</evidence>
<dbReference type="Gramene" id="Pp3c1_40270V3.6">
    <property type="protein sequence ID" value="Pp3c1_40270V3.6"/>
    <property type="gene ID" value="Pp3c1_40270"/>
</dbReference>
<evidence type="ECO:0000256" key="8">
    <source>
        <dbReference type="RuleBase" id="RU004561"/>
    </source>
</evidence>
<dbReference type="PANTHER" id="PTHR31384:SF115">
    <property type="entry name" value="AUXIN RESPONSE FACTOR 6"/>
    <property type="match status" value="1"/>
</dbReference>
<evidence type="ECO:0000256" key="5">
    <source>
        <dbReference type="ARBA" id="ARBA00023163"/>
    </source>
</evidence>
<dbReference type="EnsemblPlants" id="Pp3c1_40270V3.5">
    <property type="protein sequence ID" value="Pp3c1_40270V3.5"/>
    <property type="gene ID" value="Pp3c1_40270"/>
</dbReference>
<evidence type="ECO:0000256" key="3">
    <source>
        <dbReference type="ARBA" id="ARBA00023015"/>
    </source>
</evidence>
<proteinExistence type="inferred from homology"/>
<dbReference type="Gene3D" id="3.10.20.90">
    <property type="entry name" value="Phosphatidylinositol 3-kinase Catalytic Subunit, Chain A, domain 1"/>
    <property type="match status" value="1"/>
</dbReference>
<gene>
    <name evidence="12" type="primary">LOC112287218</name>
</gene>
<dbReference type="Gramene" id="Pp3c1_40270V3.2">
    <property type="protein sequence ID" value="Pp3c1_40270V3.2"/>
    <property type="gene ID" value="Pp3c1_40270"/>
</dbReference>
<dbReference type="PROSITE" id="PS51745">
    <property type="entry name" value="PB1"/>
    <property type="match status" value="1"/>
</dbReference>
<dbReference type="SUPFAM" id="SSF101936">
    <property type="entry name" value="DNA-binding pseudobarrel domain"/>
    <property type="match status" value="1"/>
</dbReference>
<dbReference type="FunCoup" id="A0A7I4BVA5">
    <property type="interactions" value="1678"/>
</dbReference>
<comment type="similarity">
    <text evidence="2 8">Belongs to the ARF family.</text>
</comment>
<evidence type="ECO:0000256" key="4">
    <source>
        <dbReference type="ARBA" id="ARBA00023125"/>
    </source>
</evidence>
<feature type="domain" description="PB1" evidence="11">
    <location>
        <begin position="752"/>
        <end position="836"/>
    </location>
</feature>
<dbReference type="Gramene" id="Pp3c1_40270V3.7">
    <property type="protein sequence ID" value="Pp3c1_40270V3.7"/>
    <property type="gene ID" value="Pp3c1_40270"/>
</dbReference>
<feature type="region of interest" description="Disordered" evidence="9">
    <location>
        <begin position="854"/>
        <end position="887"/>
    </location>
</feature>
<dbReference type="KEGG" id="ppp:112287218"/>
<dbReference type="InterPro" id="IPR010525">
    <property type="entry name" value="ARF_dom"/>
</dbReference>
<dbReference type="GO" id="GO:0006355">
    <property type="term" value="P:regulation of DNA-templated transcription"/>
    <property type="evidence" value="ECO:0000318"/>
    <property type="project" value="GO_Central"/>
</dbReference>
<organism evidence="12 13">
    <name type="scientific">Physcomitrium patens</name>
    <name type="common">Spreading-leaved earth moss</name>
    <name type="synonym">Physcomitrella patens</name>
    <dbReference type="NCBI Taxonomy" id="3218"/>
    <lineage>
        <taxon>Eukaryota</taxon>
        <taxon>Viridiplantae</taxon>
        <taxon>Streptophyta</taxon>
        <taxon>Embryophyta</taxon>
        <taxon>Bryophyta</taxon>
        <taxon>Bryophytina</taxon>
        <taxon>Bryopsida</taxon>
        <taxon>Funariidae</taxon>
        <taxon>Funariales</taxon>
        <taxon>Funariaceae</taxon>
        <taxon>Physcomitrium</taxon>
    </lineage>
</organism>
<evidence type="ECO:0000256" key="7">
    <source>
        <dbReference type="ARBA" id="ARBA00023294"/>
    </source>
</evidence>
<dbReference type="InterPro" id="IPR003340">
    <property type="entry name" value="B3_DNA-bd"/>
</dbReference>
<keyword evidence="4 8" id="KW-0238">DNA-binding</keyword>
<evidence type="ECO:0000259" key="11">
    <source>
        <dbReference type="PROSITE" id="PS51745"/>
    </source>
</evidence>
<dbReference type="EMBL" id="ABEU02000001">
    <property type="status" value="NOT_ANNOTATED_CDS"/>
    <property type="molecule type" value="Genomic_DNA"/>
</dbReference>
<dbReference type="InterPro" id="IPR033389">
    <property type="entry name" value="AUX/IAA_dom"/>
</dbReference>
<dbReference type="FunFam" id="2.30.30.1040:FF:000001">
    <property type="entry name" value="Auxin response factor"/>
    <property type="match status" value="1"/>
</dbReference>
<feature type="region of interest" description="Disordered" evidence="9">
    <location>
        <begin position="468"/>
        <end position="499"/>
    </location>
</feature>
<evidence type="ECO:0000256" key="6">
    <source>
        <dbReference type="ARBA" id="ARBA00023242"/>
    </source>
</evidence>
<dbReference type="InterPro" id="IPR015300">
    <property type="entry name" value="DNA-bd_pseudobarrel_sf"/>
</dbReference>